<dbReference type="OrthoDB" id="2988756at2759"/>
<feature type="compositionally biased region" description="Low complexity" evidence="6">
    <location>
        <begin position="343"/>
        <end position="352"/>
    </location>
</feature>
<evidence type="ECO:0000256" key="1">
    <source>
        <dbReference type="ARBA" id="ARBA00004141"/>
    </source>
</evidence>
<feature type="compositionally biased region" description="Basic and acidic residues" evidence="6">
    <location>
        <begin position="398"/>
        <end position="409"/>
    </location>
</feature>
<dbReference type="InterPro" id="IPR049326">
    <property type="entry name" value="Rhodopsin_dom_fungi"/>
</dbReference>
<feature type="region of interest" description="Disordered" evidence="6">
    <location>
        <begin position="314"/>
        <end position="352"/>
    </location>
</feature>
<dbReference type="GO" id="GO:0016020">
    <property type="term" value="C:membrane"/>
    <property type="evidence" value="ECO:0007669"/>
    <property type="project" value="UniProtKB-SubCell"/>
</dbReference>
<dbReference type="PANTHER" id="PTHR33048">
    <property type="entry name" value="PTH11-LIKE INTEGRAL MEMBRANE PROTEIN (AFU_ORTHOLOGUE AFUA_5G11245)"/>
    <property type="match status" value="1"/>
</dbReference>
<evidence type="ECO:0000256" key="6">
    <source>
        <dbReference type="SAM" id="MobiDB-lite"/>
    </source>
</evidence>
<evidence type="ECO:0000256" key="7">
    <source>
        <dbReference type="SAM" id="Phobius"/>
    </source>
</evidence>
<comment type="subcellular location">
    <subcellularLocation>
        <location evidence="1">Membrane</location>
        <topology evidence="1">Multi-pass membrane protein</topology>
    </subcellularLocation>
</comment>
<dbReference type="HOGENOM" id="CLU_019101_0_1_1"/>
<dbReference type="AlphaFoldDB" id="A0A084AHA8"/>
<keyword evidence="4 7" id="KW-0472">Membrane</keyword>
<proteinExistence type="inferred from homology"/>
<feature type="transmembrane region" description="Helical" evidence="7">
    <location>
        <begin position="240"/>
        <end position="262"/>
    </location>
</feature>
<protein>
    <recommendedName>
        <fullName evidence="8">Rhodopsin domain-containing protein</fullName>
    </recommendedName>
</protein>
<evidence type="ECO:0000259" key="8">
    <source>
        <dbReference type="Pfam" id="PF20684"/>
    </source>
</evidence>
<dbReference type="InterPro" id="IPR052337">
    <property type="entry name" value="SAT4-like"/>
</dbReference>
<name>A0A084AHA8_STACB</name>
<evidence type="ECO:0000256" key="3">
    <source>
        <dbReference type="ARBA" id="ARBA00022989"/>
    </source>
</evidence>
<keyword evidence="2 7" id="KW-0812">Transmembrane</keyword>
<evidence type="ECO:0000256" key="2">
    <source>
        <dbReference type="ARBA" id="ARBA00022692"/>
    </source>
</evidence>
<reference evidence="9 10" key="1">
    <citation type="journal article" date="2014" name="BMC Genomics">
        <title>Comparative genome sequencing reveals chemotype-specific gene clusters in the toxigenic black mold Stachybotrys.</title>
        <authorList>
            <person name="Semeiks J."/>
            <person name="Borek D."/>
            <person name="Otwinowski Z."/>
            <person name="Grishin N.V."/>
        </authorList>
    </citation>
    <scope>NUCLEOTIDE SEQUENCE [LARGE SCALE GENOMIC DNA]</scope>
    <source>
        <strain evidence="10">CBS 109288 / IBT 7711</strain>
    </source>
</reference>
<feature type="transmembrane region" description="Helical" evidence="7">
    <location>
        <begin position="65"/>
        <end position="86"/>
    </location>
</feature>
<feature type="transmembrane region" description="Helical" evidence="7">
    <location>
        <begin position="159"/>
        <end position="180"/>
    </location>
</feature>
<evidence type="ECO:0000313" key="9">
    <source>
        <dbReference type="EMBL" id="KEY64687.1"/>
    </source>
</evidence>
<feature type="transmembrane region" description="Helical" evidence="7">
    <location>
        <begin position="35"/>
        <end position="53"/>
    </location>
</feature>
<feature type="domain" description="Rhodopsin" evidence="8">
    <location>
        <begin position="47"/>
        <end position="299"/>
    </location>
</feature>
<comment type="similarity">
    <text evidence="5">Belongs to the SAT4 family.</text>
</comment>
<dbReference type="EMBL" id="KL648731">
    <property type="protein sequence ID" value="KEY64687.1"/>
    <property type="molecule type" value="Genomic_DNA"/>
</dbReference>
<feature type="region of interest" description="Disordered" evidence="6">
    <location>
        <begin position="398"/>
        <end position="417"/>
    </location>
</feature>
<dbReference type="Proteomes" id="UP000028045">
    <property type="component" value="Unassembled WGS sequence"/>
</dbReference>
<organism evidence="9 10">
    <name type="scientific">Stachybotrys chartarum (strain CBS 109288 / IBT 7711)</name>
    <name type="common">Toxic black mold</name>
    <name type="synonym">Stilbospora chartarum</name>
    <dbReference type="NCBI Taxonomy" id="1280523"/>
    <lineage>
        <taxon>Eukaryota</taxon>
        <taxon>Fungi</taxon>
        <taxon>Dikarya</taxon>
        <taxon>Ascomycota</taxon>
        <taxon>Pezizomycotina</taxon>
        <taxon>Sordariomycetes</taxon>
        <taxon>Hypocreomycetidae</taxon>
        <taxon>Hypocreales</taxon>
        <taxon>Stachybotryaceae</taxon>
        <taxon>Stachybotrys</taxon>
    </lineage>
</organism>
<feature type="transmembrane region" description="Helical" evidence="7">
    <location>
        <begin position="126"/>
        <end position="147"/>
    </location>
</feature>
<evidence type="ECO:0000313" key="10">
    <source>
        <dbReference type="Proteomes" id="UP000028045"/>
    </source>
</evidence>
<keyword evidence="10" id="KW-1185">Reference proteome</keyword>
<dbReference type="PANTHER" id="PTHR33048:SF105">
    <property type="match status" value="1"/>
</dbReference>
<sequence length="417" mass="45809">MSDTASNTPGPAAEDAQDTASAIAAAVRQMEIEVWTLYAIGVCVTILRTYARLKSVGIRNFRADDFLVWGAVLFYSAQTALAHSIVSAAHGVANNGMSDEERAALPPNDPEYHARVLGSKIQLSGWLVYSTMQLLLKLSMLIFFLRLTEGLGSRYRRRIWLGCGLVAGTYIMCVLVVFLSCRPFEHYWQISPDPGNSCQAAISLPIVWSSFATNIVTDLYLIVIPIPLLWGSTLKVMKKIASTIILCAGIFVLVCATLKSIFVLVDPENGARAAGQWGTRETFVAVVTTNLPMIFPLLKTYLTPVFGTMLRSRASSRRQYQKPRGGVQTIGSSGKRRSDRGGSDATAMTGTTLALTESEERAIRYAKSRRASLSSMPWNSAQRARGILVSSEFRVTSEDGRYEDPRDAQARTINQSW</sequence>
<evidence type="ECO:0000256" key="4">
    <source>
        <dbReference type="ARBA" id="ARBA00023136"/>
    </source>
</evidence>
<accession>A0A084AHA8</accession>
<gene>
    <name evidence="9" type="ORF">S7711_02886</name>
</gene>
<feature type="transmembrane region" description="Helical" evidence="7">
    <location>
        <begin position="200"/>
        <end position="228"/>
    </location>
</feature>
<feature type="transmembrane region" description="Helical" evidence="7">
    <location>
        <begin position="282"/>
        <end position="302"/>
    </location>
</feature>
<evidence type="ECO:0000256" key="5">
    <source>
        <dbReference type="ARBA" id="ARBA00038359"/>
    </source>
</evidence>
<dbReference type="Pfam" id="PF20684">
    <property type="entry name" value="Fung_rhodopsin"/>
    <property type="match status" value="1"/>
</dbReference>
<keyword evidence="3 7" id="KW-1133">Transmembrane helix</keyword>